<accession>A0A8H3M9M2</accession>
<comment type="caution">
    <text evidence="1">The sequence shown here is derived from an EMBL/GenBank/DDBJ whole genome shotgun (WGS) entry which is preliminary data.</text>
</comment>
<name>A0A8H3M9M2_9GLOM</name>
<dbReference type="EMBL" id="BLAL01000286">
    <property type="protein sequence ID" value="GET00616.1"/>
    <property type="molecule type" value="Genomic_DNA"/>
</dbReference>
<organism evidence="1 2">
    <name type="scientific">Rhizophagus clarus</name>
    <dbReference type="NCBI Taxonomy" id="94130"/>
    <lineage>
        <taxon>Eukaryota</taxon>
        <taxon>Fungi</taxon>
        <taxon>Fungi incertae sedis</taxon>
        <taxon>Mucoromycota</taxon>
        <taxon>Glomeromycotina</taxon>
        <taxon>Glomeromycetes</taxon>
        <taxon>Glomerales</taxon>
        <taxon>Glomeraceae</taxon>
        <taxon>Rhizophagus</taxon>
    </lineage>
</organism>
<dbReference type="AlphaFoldDB" id="A0A8H3M9M2"/>
<sequence>MHYFNSSSSSRALYVSSKWNKMHIWDFISVNNPSNLCLLCKKIFLVINIQRNQNLLLQPFLSLLYHSGGFF</sequence>
<reference evidence="1" key="1">
    <citation type="submission" date="2019-10" db="EMBL/GenBank/DDBJ databases">
        <title>Conservation and host-specific expression of non-tandemly repeated heterogenous ribosome RNA gene in arbuscular mycorrhizal fungi.</title>
        <authorList>
            <person name="Maeda T."/>
            <person name="Kobayashi Y."/>
            <person name="Nakagawa T."/>
            <person name="Ezawa T."/>
            <person name="Yamaguchi K."/>
            <person name="Bino T."/>
            <person name="Nishimoto Y."/>
            <person name="Shigenobu S."/>
            <person name="Kawaguchi M."/>
        </authorList>
    </citation>
    <scope>NUCLEOTIDE SEQUENCE</scope>
    <source>
        <strain evidence="1">HR1</strain>
    </source>
</reference>
<protein>
    <submittedName>
        <fullName evidence="1">Uncharacterized protein</fullName>
    </submittedName>
</protein>
<evidence type="ECO:0000313" key="1">
    <source>
        <dbReference type="EMBL" id="GET00616.1"/>
    </source>
</evidence>
<evidence type="ECO:0000313" key="2">
    <source>
        <dbReference type="Proteomes" id="UP000615446"/>
    </source>
</evidence>
<gene>
    <name evidence="1" type="ORF">RCL2_002706800</name>
</gene>
<proteinExistence type="predicted"/>
<dbReference type="Proteomes" id="UP000615446">
    <property type="component" value="Unassembled WGS sequence"/>
</dbReference>